<protein>
    <recommendedName>
        <fullName evidence="1">DUF7582 domain-containing protein</fullName>
    </recommendedName>
</protein>
<reference evidence="2 3" key="1">
    <citation type="journal article" date="2018" name="Nat. Ecol. Evol.">
        <title>Pezizomycetes genomes reveal the molecular basis of ectomycorrhizal truffle lifestyle.</title>
        <authorList>
            <person name="Murat C."/>
            <person name="Payen T."/>
            <person name="Noel B."/>
            <person name="Kuo A."/>
            <person name="Morin E."/>
            <person name="Chen J."/>
            <person name="Kohler A."/>
            <person name="Krizsan K."/>
            <person name="Balestrini R."/>
            <person name="Da Silva C."/>
            <person name="Montanini B."/>
            <person name="Hainaut M."/>
            <person name="Levati E."/>
            <person name="Barry K.W."/>
            <person name="Belfiori B."/>
            <person name="Cichocki N."/>
            <person name="Clum A."/>
            <person name="Dockter R.B."/>
            <person name="Fauchery L."/>
            <person name="Guy J."/>
            <person name="Iotti M."/>
            <person name="Le Tacon F."/>
            <person name="Lindquist E.A."/>
            <person name="Lipzen A."/>
            <person name="Malagnac F."/>
            <person name="Mello A."/>
            <person name="Molinier V."/>
            <person name="Miyauchi S."/>
            <person name="Poulain J."/>
            <person name="Riccioni C."/>
            <person name="Rubini A."/>
            <person name="Sitrit Y."/>
            <person name="Splivallo R."/>
            <person name="Traeger S."/>
            <person name="Wang M."/>
            <person name="Zifcakova L."/>
            <person name="Wipf D."/>
            <person name="Zambonelli A."/>
            <person name="Paolocci F."/>
            <person name="Nowrousian M."/>
            <person name="Ottonello S."/>
            <person name="Baldrian P."/>
            <person name="Spatafora J.W."/>
            <person name="Henrissat B."/>
            <person name="Nagy L.G."/>
            <person name="Aury J.M."/>
            <person name="Wincker P."/>
            <person name="Grigoriev I.V."/>
            <person name="Bonfante P."/>
            <person name="Martin F.M."/>
        </authorList>
    </citation>
    <scope>NUCLEOTIDE SEQUENCE [LARGE SCALE GENOMIC DNA]</scope>
    <source>
        <strain evidence="2 3">CCBAS932</strain>
    </source>
</reference>
<dbReference type="InterPro" id="IPR056004">
    <property type="entry name" value="DUF7582"/>
</dbReference>
<name>A0A3N4KP05_9PEZI</name>
<evidence type="ECO:0000313" key="2">
    <source>
        <dbReference type="EMBL" id="RPB12176.1"/>
    </source>
</evidence>
<keyword evidence="3" id="KW-1185">Reference proteome</keyword>
<dbReference type="STRING" id="1392247.A0A3N4KP05"/>
<dbReference type="OrthoDB" id="5350192at2759"/>
<dbReference type="InParanoid" id="A0A3N4KP05"/>
<evidence type="ECO:0000313" key="3">
    <source>
        <dbReference type="Proteomes" id="UP000277580"/>
    </source>
</evidence>
<sequence length="253" mass="28496">MTETTVLAALEYVSQKLIAKGIHVQMILEGEALGCLFLGSRDRTSSLNLHPTTLLTPRTQTHLTRALHRASQKFSLPPTWARIAPTAPNSTLLHRSLLQNEIIFSSEGLTVLAVDLCFALKCKLEAVSSYCDAEDVEDAVVLLRRLVRVYRGRPLTKGYILRSWPKIVVSDLGLLRVGREYEWRYGGRGVAGVNDEYMGWRREGGVGWDVGLEELERMGRDSGTYGCEKGMPDVMMDFEAIFRTDREDNWSCR</sequence>
<dbReference type="Pfam" id="PF24483">
    <property type="entry name" value="DUF7582"/>
    <property type="match status" value="1"/>
</dbReference>
<gene>
    <name evidence="2" type="ORF">P167DRAFT_488109</name>
</gene>
<dbReference type="EMBL" id="ML119130">
    <property type="protein sequence ID" value="RPB12176.1"/>
    <property type="molecule type" value="Genomic_DNA"/>
</dbReference>
<feature type="domain" description="DUF7582" evidence="1">
    <location>
        <begin position="3"/>
        <end position="187"/>
    </location>
</feature>
<organism evidence="2 3">
    <name type="scientific">Morchella conica CCBAS932</name>
    <dbReference type="NCBI Taxonomy" id="1392247"/>
    <lineage>
        <taxon>Eukaryota</taxon>
        <taxon>Fungi</taxon>
        <taxon>Dikarya</taxon>
        <taxon>Ascomycota</taxon>
        <taxon>Pezizomycotina</taxon>
        <taxon>Pezizomycetes</taxon>
        <taxon>Pezizales</taxon>
        <taxon>Morchellaceae</taxon>
        <taxon>Morchella</taxon>
    </lineage>
</organism>
<dbReference type="AlphaFoldDB" id="A0A3N4KP05"/>
<proteinExistence type="predicted"/>
<evidence type="ECO:0000259" key="1">
    <source>
        <dbReference type="Pfam" id="PF24483"/>
    </source>
</evidence>
<accession>A0A3N4KP05</accession>
<dbReference type="Proteomes" id="UP000277580">
    <property type="component" value="Unassembled WGS sequence"/>
</dbReference>